<feature type="transmembrane region" description="Helical" evidence="1">
    <location>
        <begin position="88"/>
        <end position="107"/>
    </location>
</feature>
<organism evidence="2 3">
    <name type="scientific">Planoprotostelium fungivorum</name>
    <dbReference type="NCBI Taxonomy" id="1890364"/>
    <lineage>
        <taxon>Eukaryota</taxon>
        <taxon>Amoebozoa</taxon>
        <taxon>Evosea</taxon>
        <taxon>Variosea</taxon>
        <taxon>Cavosteliida</taxon>
        <taxon>Cavosteliaceae</taxon>
        <taxon>Planoprotostelium</taxon>
    </lineage>
</organism>
<evidence type="ECO:0000313" key="2">
    <source>
        <dbReference type="EMBL" id="PRP77381.1"/>
    </source>
</evidence>
<name>A0A2P6N092_9EUKA</name>
<dbReference type="InParanoid" id="A0A2P6N092"/>
<dbReference type="EMBL" id="MDYQ01000268">
    <property type="protein sequence ID" value="PRP77381.1"/>
    <property type="molecule type" value="Genomic_DNA"/>
</dbReference>
<dbReference type="Proteomes" id="UP000241769">
    <property type="component" value="Unassembled WGS sequence"/>
</dbReference>
<evidence type="ECO:0000313" key="3">
    <source>
        <dbReference type="Proteomes" id="UP000241769"/>
    </source>
</evidence>
<feature type="transmembrane region" description="Helical" evidence="1">
    <location>
        <begin position="243"/>
        <end position="268"/>
    </location>
</feature>
<protein>
    <submittedName>
        <fullName evidence="2">Uncharacterized protein</fullName>
    </submittedName>
</protein>
<feature type="transmembrane region" description="Helical" evidence="1">
    <location>
        <begin position="289"/>
        <end position="310"/>
    </location>
</feature>
<keyword evidence="3" id="KW-1185">Reference proteome</keyword>
<keyword evidence="1" id="KW-1133">Transmembrane helix</keyword>
<evidence type="ECO:0000256" key="1">
    <source>
        <dbReference type="SAM" id="Phobius"/>
    </source>
</evidence>
<keyword evidence="1" id="KW-0472">Membrane</keyword>
<reference evidence="2 3" key="1">
    <citation type="journal article" date="2018" name="Genome Biol. Evol.">
        <title>Multiple Roots of Fruiting Body Formation in Amoebozoa.</title>
        <authorList>
            <person name="Hillmann F."/>
            <person name="Forbes G."/>
            <person name="Novohradska S."/>
            <person name="Ferling I."/>
            <person name="Riege K."/>
            <person name="Groth M."/>
            <person name="Westermann M."/>
            <person name="Marz M."/>
            <person name="Spaller T."/>
            <person name="Winckler T."/>
            <person name="Schaap P."/>
            <person name="Glockner G."/>
        </authorList>
    </citation>
    <scope>NUCLEOTIDE SEQUENCE [LARGE SCALE GENOMIC DNA]</scope>
    <source>
        <strain evidence="2 3">Jena</strain>
    </source>
</reference>
<feature type="transmembrane region" description="Helical" evidence="1">
    <location>
        <begin position="119"/>
        <end position="141"/>
    </location>
</feature>
<comment type="caution">
    <text evidence="2">The sequence shown here is derived from an EMBL/GenBank/DDBJ whole genome shotgun (WGS) entry which is preliminary data.</text>
</comment>
<accession>A0A2P6N092</accession>
<sequence>MHENNDRTMGQNMTPAPDIYVKDCLSGPCVDAGSAHVRGTSLYIQSDGQFVSVDYASYNCLLHRSMDHRRIQQNPPQNDEDYTDLSPLIYTQIVSFLAACFMLVNCLRKGKGKGISLMVGLLAFVHVLWIPISSTTLFFLGTTKCYSCGLSRERCHEKKCFWMNVVALCLWMARMVWVIGMSLVSLNGLRIALSYLSTPDMESNELRTSIRMSRTMWMSIIWSVIFIPPCLVAIAALMEEEQLYILLWEMIAIICLDLFMLAANIIFTRKLSEVQKRRHRSYQIIATKLPRLRAFAFLVSTVIAWTPAFVLPFHSNHSTQQIFFHTISYIAMLDCIVYVVVTPSVREHYSQMGLGRVVVDLFLSPLLLPFEAGRWISAVKRRRGRENKSFVSPLLEEKWTQTPRQHGRVVKAPDLKSGSLWDNIVKDDGKLQVIVQVYRLNHSAMLSRCLEAQACLDISPQFCSVLSMFFQFLHPVQRESPQQNCVRSLRVDRFGASM</sequence>
<feature type="transmembrane region" description="Helical" evidence="1">
    <location>
        <begin position="322"/>
        <end position="341"/>
    </location>
</feature>
<dbReference type="AlphaFoldDB" id="A0A2P6N092"/>
<gene>
    <name evidence="2" type="ORF">PROFUN_14438</name>
</gene>
<proteinExistence type="predicted"/>
<keyword evidence="1" id="KW-0812">Transmembrane</keyword>
<feature type="transmembrane region" description="Helical" evidence="1">
    <location>
        <begin position="161"/>
        <end position="186"/>
    </location>
</feature>
<feature type="transmembrane region" description="Helical" evidence="1">
    <location>
        <begin position="216"/>
        <end position="237"/>
    </location>
</feature>